<keyword evidence="3" id="KW-1185">Reference proteome</keyword>
<organism evidence="2 3">
    <name type="scientific">Nostoc flagelliforme FACHB-838</name>
    <dbReference type="NCBI Taxonomy" id="2692904"/>
    <lineage>
        <taxon>Bacteria</taxon>
        <taxon>Bacillati</taxon>
        <taxon>Cyanobacteriota</taxon>
        <taxon>Cyanophyceae</taxon>
        <taxon>Nostocales</taxon>
        <taxon>Nostocaceae</taxon>
        <taxon>Nostoc</taxon>
    </lineage>
</organism>
<evidence type="ECO:0000313" key="3">
    <source>
        <dbReference type="Proteomes" id="UP000623440"/>
    </source>
</evidence>
<dbReference type="EMBL" id="JACJSI010000157">
    <property type="protein sequence ID" value="MBD2534381.1"/>
    <property type="molecule type" value="Genomic_DNA"/>
</dbReference>
<keyword evidence="1" id="KW-0472">Membrane</keyword>
<keyword evidence="1" id="KW-0812">Transmembrane</keyword>
<evidence type="ECO:0000256" key="1">
    <source>
        <dbReference type="SAM" id="Phobius"/>
    </source>
</evidence>
<proteinExistence type="predicted"/>
<sequence length="65" mass="7068">MKRFGIGAITGVAIAGLYWSYTDWFGYAEPITTGIIGSLILAIFCGLLTLKWGYKILESLLGLLP</sequence>
<reference evidence="2 3" key="1">
    <citation type="journal article" date="2020" name="ISME J.">
        <title>Comparative genomics reveals insights into cyanobacterial evolution and habitat adaptation.</title>
        <authorList>
            <person name="Chen M.Y."/>
            <person name="Teng W.K."/>
            <person name="Zhao L."/>
            <person name="Hu C.X."/>
            <person name="Zhou Y.K."/>
            <person name="Han B.P."/>
            <person name="Song L.R."/>
            <person name="Shu W.S."/>
        </authorList>
    </citation>
    <scope>NUCLEOTIDE SEQUENCE [LARGE SCALE GENOMIC DNA]</scope>
    <source>
        <strain evidence="2 3">FACHB-838</strain>
    </source>
</reference>
<dbReference type="Proteomes" id="UP000623440">
    <property type="component" value="Unassembled WGS sequence"/>
</dbReference>
<name>A0ABR8DYE7_9NOSO</name>
<feature type="transmembrane region" description="Helical" evidence="1">
    <location>
        <begin position="31"/>
        <end position="50"/>
    </location>
</feature>
<protein>
    <submittedName>
        <fullName evidence="2">Uncharacterized protein</fullName>
    </submittedName>
</protein>
<keyword evidence="1" id="KW-1133">Transmembrane helix</keyword>
<evidence type="ECO:0000313" key="2">
    <source>
        <dbReference type="EMBL" id="MBD2534381.1"/>
    </source>
</evidence>
<gene>
    <name evidence="2" type="ORF">H6G97_34660</name>
</gene>
<accession>A0ABR8DYE7</accession>
<comment type="caution">
    <text evidence="2">The sequence shown here is derived from an EMBL/GenBank/DDBJ whole genome shotgun (WGS) entry which is preliminary data.</text>
</comment>